<evidence type="ECO:0000313" key="1">
    <source>
        <dbReference type="EMBL" id="JAQ02109.1"/>
    </source>
</evidence>
<protein>
    <submittedName>
        <fullName evidence="1">Uncharacterized protein</fullName>
    </submittedName>
</protein>
<sequence length="106" mass="12196">MYMIIIFVVKLMHYFTSPRHIAFPFVIFRPLHAARPNLTLLHRHCRVAIHRHQNFYAQMPLQLLHEPHAADPATVYASHASPCATTIDLQDADVVTKLLDDDVSKQ</sequence>
<name>A0A146L2G4_LYGHE</name>
<dbReference type="AlphaFoldDB" id="A0A146L2G4"/>
<accession>A0A146L2G4</accession>
<proteinExistence type="predicted"/>
<gene>
    <name evidence="1" type="ORF">g.5446</name>
</gene>
<organism evidence="1">
    <name type="scientific">Lygus hesperus</name>
    <name type="common">Western plant bug</name>
    <dbReference type="NCBI Taxonomy" id="30085"/>
    <lineage>
        <taxon>Eukaryota</taxon>
        <taxon>Metazoa</taxon>
        <taxon>Ecdysozoa</taxon>
        <taxon>Arthropoda</taxon>
        <taxon>Hexapoda</taxon>
        <taxon>Insecta</taxon>
        <taxon>Pterygota</taxon>
        <taxon>Neoptera</taxon>
        <taxon>Paraneoptera</taxon>
        <taxon>Hemiptera</taxon>
        <taxon>Heteroptera</taxon>
        <taxon>Panheteroptera</taxon>
        <taxon>Cimicomorpha</taxon>
        <taxon>Miridae</taxon>
        <taxon>Mirini</taxon>
        <taxon>Lygus</taxon>
    </lineage>
</organism>
<dbReference type="EMBL" id="GDHC01016520">
    <property type="protein sequence ID" value="JAQ02109.1"/>
    <property type="molecule type" value="Transcribed_RNA"/>
</dbReference>
<reference evidence="1" key="1">
    <citation type="journal article" date="2016" name="Gigascience">
        <title>De novo construction of an expanded transcriptome assembly for the western tarnished plant bug, Lygus hesperus.</title>
        <authorList>
            <person name="Tassone E.E."/>
            <person name="Geib S.M."/>
            <person name="Hall B."/>
            <person name="Fabrick J.A."/>
            <person name="Brent C.S."/>
            <person name="Hull J.J."/>
        </authorList>
    </citation>
    <scope>NUCLEOTIDE SEQUENCE</scope>
</reference>